<protein>
    <submittedName>
        <fullName evidence="1">Uncharacterized protein</fullName>
    </submittedName>
</protein>
<proteinExistence type="predicted"/>
<feature type="non-terminal residue" evidence="1">
    <location>
        <position position="405"/>
    </location>
</feature>
<gene>
    <name evidence="1" type="ORF">JZ751_008373</name>
</gene>
<dbReference type="OrthoDB" id="8551997at2759"/>
<evidence type="ECO:0000313" key="2">
    <source>
        <dbReference type="Proteomes" id="UP000824540"/>
    </source>
</evidence>
<dbReference type="EMBL" id="JAFBMS010001548">
    <property type="protein sequence ID" value="KAG9329028.1"/>
    <property type="molecule type" value="Genomic_DNA"/>
</dbReference>
<organism evidence="1 2">
    <name type="scientific">Albula glossodonta</name>
    <name type="common">roundjaw bonefish</name>
    <dbReference type="NCBI Taxonomy" id="121402"/>
    <lineage>
        <taxon>Eukaryota</taxon>
        <taxon>Metazoa</taxon>
        <taxon>Chordata</taxon>
        <taxon>Craniata</taxon>
        <taxon>Vertebrata</taxon>
        <taxon>Euteleostomi</taxon>
        <taxon>Actinopterygii</taxon>
        <taxon>Neopterygii</taxon>
        <taxon>Teleostei</taxon>
        <taxon>Albuliformes</taxon>
        <taxon>Albulidae</taxon>
        <taxon>Albula</taxon>
    </lineage>
</organism>
<name>A0A8T2MTQ0_9TELE</name>
<reference evidence="1" key="1">
    <citation type="thesis" date="2021" institute="BYU ScholarsArchive" country="Provo, UT, USA">
        <title>Applications of and Algorithms for Genome Assembly and Genomic Analyses with an Emphasis on Marine Teleosts.</title>
        <authorList>
            <person name="Pickett B.D."/>
        </authorList>
    </citation>
    <scope>NUCLEOTIDE SEQUENCE</scope>
    <source>
        <strain evidence="1">HI-2016</strain>
    </source>
</reference>
<keyword evidence="2" id="KW-1185">Reference proteome</keyword>
<dbReference type="PANTHER" id="PTHR46880:SF9">
    <property type="entry name" value="ZINC FINGER PROTEIN 862"/>
    <property type="match status" value="1"/>
</dbReference>
<dbReference type="AlphaFoldDB" id="A0A8T2MTQ0"/>
<dbReference type="Proteomes" id="UP000824540">
    <property type="component" value="Unassembled WGS sequence"/>
</dbReference>
<dbReference type="PANTHER" id="PTHR46880">
    <property type="entry name" value="RAS-ASSOCIATING DOMAIN-CONTAINING PROTEIN"/>
    <property type="match status" value="1"/>
</dbReference>
<comment type="caution">
    <text evidence="1">The sequence shown here is derived from an EMBL/GenBank/DDBJ whole genome shotgun (WGS) entry which is preliminary data.</text>
</comment>
<evidence type="ECO:0000313" key="1">
    <source>
        <dbReference type="EMBL" id="KAG9329028.1"/>
    </source>
</evidence>
<accession>A0A8T2MTQ0</accession>
<sequence length="405" mass="45272">MGVDGAAVKFGHKGGVIALLQAEPGTCTVLLHCLTHKLELAMLSVQRKNLMADQVYNLLNMWKTHHYSSKSMRELRALGQELGVRIIVSGTRWLPHVTWALQTLLRPAGPRAVCSNQEDDGRWDIIAFCHFIADLFGAISKSSLLLQRNHVILPQAMAVRSKPGGGLAELKADLQAQKRRQADDGGETHPVYKYQRILSTEEIKSDVRGSLHVDTVEDLIRTGLEGPGLEEFDAKEAVQMWQYYHKPVEVKLYKQTVQNYIKRLKSSDSSTACVPFSFPMTARKSGMQAVEESASHSDAQKHVVTWCCRAHDHAGVGAAYTSPWERRQHSHCGNGAQDGCHTGGFSALRQEEEVWFQVYFEEAQPTSLGKKRQLEEDDASDDRFFFSGTGTPIYNASNDLERLHN</sequence>